<feature type="transmembrane region" description="Helical" evidence="13">
    <location>
        <begin position="7"/>
        <end position="28"/>
    </location>
</feature>
<protein>
    <recommendedName>
        <fullName evidence="4">NADH dehydrogenase [ubiquinone] 1 alpha subcomplex subunit 1</fullName>
    </recommendedName>
</protein>
<organism evidence="14 15">
    <name type="scientific">Curvularia clavata</name>
    <dbReference type="NCBI Taxonomy" id="95742"/>
    <lineage>
        <taxon>Eukaryota</taxon>
        <taxon>Fungi</taxon>
        <taxon>Dikarya</taxon>
        <taxon>Ascomycota</taxon>
        <taxon>Pezizomycotina</taxon>
        <taxon>Dothideomycetes</taxon>
        <taxon>Pleosporomycetidae</taxon>
        <taxon>Pleosporales</taxon>
        <taxon>Pleosporineae</taxon>
        <taxon>Pleosporaceae</taxon>
        <taxon>Curvularia</taxon>
    </lineage>
</organism>
<comment type="similarity">
    <text evidence="3">Belongs to the complex I NDUFA1 subunit family.</text>
</comment>
<evidence type="ECO:0000256" key="13">
    <source>
        <dbReference type="SAM" id="Phobius"/>
    </source>
</evidence>
<evidence type="ECO:0000256" key="1">
    <source>
        <dbReference type="ARBA" id="ARBA00003195"/>
    </source>
</evidence>
<evidence type="ECO:0000313" key="15">
    <source>
        <dbReference type="Proteomes" id="UP001056012"/>
    </source>
</evidence>
<keyword evidence="9" id="KW-0249">Electron transport</keyword>
<evidence type="ECO:0000313" key="14">
    <source>
        <dbReference type="EMBL" id="USP81402.1"/>
    </source>
</evidence>
<evidence type="ECO:0000256" key="5">
    <source>
        <dbReference type="ARBA" id="ARBA00022448"/>
    </source>
</evidence>
<keyword evidence="12 13" id="KW-0472">Membrane</keyword>
<keyword evidence="6" id="KW-0679">Respiratory chain</keyword>
<keyword evidence="10 13" id="KW-1133">Transmembrane helix</keyword>
<evidence type="ECO:0000256" key="8">
    <source>
        <dbReference type="ARBA" id="ARBA00022792"/>
    </source>
</evidence>
<comment type="function">
    <text evidence="1">Accessory subunit of the mitochondrial membrane respiratory chain NADH dehydrogenase (Complex I), that is believed not to be involved in catalysis. Complex I functions in the transfer of electrons from NADH to the respiratory chain. The immediate electron acceptor for the enzyme is believed to be ubiquinone.</text>
</comment>
<gene>
    <name evidence="14" type="ORF">yc1106_08676</name>
</gene>
<dbReference type="InterPro" id="IPR017384">
    <property type="entry name" value="NADH_Ub_cplx-1_asu_su-1"/>
</dbReference>
<evidence type="ECO:0000256" key="3">
    <source>
        <dbReference type="ARBA" id="ARBA00009960"/>
    </source>
</evidence>
<keyword evidence="7 13" id="KW-0812">Transmembrane</keyword>
<dbReference type="Pfam" id="PF15879">
    <property type="entry name" value="MWFE"/>
    <property type="match status" value="1"/>
</dbReference>
<keyword evidence="11" id="KW-0496">Mitochondrion</keyword>
<dbReference type="PANTHER" id="PTHR17098">
    <property type="entry name" value="NADH-UBIQUINONE OXIDOREDUCTASE MWFE SUBUNIT"/>
    <property type="match status" value="1"/>
</dbReference>
<keyword evidence="15" id="KW-1185">Reference proteome</keyword>
<keyword evidence="8" id="KW-0999">Mitochondrion inner membrane</keyword>
<name>A0A9Q8ZDQ7_CURCL</name>
<evidence type="ECO:0000256" key="9">
    <source>
        <dbReference type="ARBA" id="ARBA00022982"/>
    </source>
</evidence>
<evidence type="ECO:0000256" key="12">
    <source>
        <dbReference type="ARBA" id="ARBA00023136"/>
    </source>
</evidence>
<dbReference type="AlphaFoldDB" id="A0A9Q8ZDQ7"/>
<evidence type="ECO:0000256" key="2">
    <source>
        <dbReference type="ARBA" id="ARBA00004298"/>
    </source>
</evidence>
<evidence type="ECO:0000256" key="6">
    <source>
        <dbReference type="ARBA" id="ARBA00022660"/>
    </source>
</evidence>
<evidence type="ECO:0000256" key="10">
    <source>
        <dbReference type="ARBA" id="ARBA00022989"/>
    </source>
</evidence>
<dbReference type="OrthoDB" id="1920692at2759"/>
<evidence type="ECO:0000256" key="11">
    <source>
        <dbReference type="ARBA" id="ARBA00023128"/>
    </source>
</evidence>
<keyword evidence="5" id="KW-0813">Transport</keyword>
<comment type="subcellular location">
    <subcellularLocation>
        <location evidence="2">Mitochondrion inner membrane</location>
        <topology evidence="2">Single-pass membrane protein</topology>
        <orientation evidence="2">Matrix side</orientation>
    </subcellularLocation>
</comment>
<dbReference type="EMBL" id="CP089280">
    <property type="protein sequence ID" value="USP81402.1"/>
    <property type="molecule type" value="Genomic_DNA"/>
</dbReference>
<dbReference type="PANTHER" id="PTHR17098:SF2">
    <property type="entry name" value="NADH DEHYDROGENASE [UBIQUINONE] 1 ALPHA SUBCOMPLEX SUBUNIT 1"/>
    <property type="match status" value="1"/>
</dbReference>
<accession>A0A9Q8ZDQ7</accession>
<proteinExistence type="inferred from homology"/>
<reference evidence="14" key="1">
    <citation type="submission" date="2021-12" db="EMBL/GenBank/DDBJ databases">
        <title>Curvularia clavata genome.</title>
        <authorList>
            <person name="Cao Y."/>
        </authorList>
    </citation>
    <scope>NUCLEOTIDE SEQUENCE</scope>
    <source>
        <strain evidence="14">Yc1106</strain>
    </source>
</reference>
<evidence type="ECO:0000256" key="7">
    <source>
        <dbReference type="ARBA" id="ARBA00022692"/>
    </source>
</evidence>
<dbReference type="GO" id="GO:0005743">
    <property type="term" value="C:mitochondrial inner membrane"/>
    <property type="evidence" value="ECO:0007669"/>
    <property type="project" value="UniProtKB-SubCell"/>
</dbReference>
<evidence type="ECO:0000256" key="4">
    <source>
        <dbReference type="ARBA" id="ARBA00016392"/>
    </source>
</evidence>
<dbReference type="VEuPathDB" id="FungiDB:yc1106_08676"/>
<sequence length="120" mass="13785">MGVPFEALLPYAIMTGFFAFSAVSVGKLKEIQNGGKRTRRGIDAWDRVSCVLRMHRMAANMRTAKYDHFTMTSSIPSTYKRAVMERDRRLTGFMRGQTDQPAAPPGFELNNPWRCEQRFF</sequence>
<dbReference type="Proteomes" id="UP001056012">
    <property type="component" value="Chromosome 7"/>
</dbReference>